<organism evidence="8 9">
    <name type="scientific">Symbiodinium natans</name>
    <dbReference type="NCBI Taxonomy" id="878477"/>
    <lineage>
        <taxon>Eukaryota</taxon>
        <taxon>Sar</taxon>
        <taxon>Alveolata</taxon>
        <taxon>Dinophyceae</taxon>
        <taxon>Suessiales</taxon>
        <taxon>Symbiodiniaceae</taxon>
        <taxon>Symbiodinium</taxon>
    </lineage>
</organism>
<keyword evidence="2 5" id="KW-0812">Transmembrane</keyword>
<name>A0A812SXN8_9DINO</name>
<feature type="transmembrane region" description="Helical" evidence="6">
    <location>
        <begin position="7"/>
        <end position="29"/>
    </location>
</feature>
<dbReference type="AlphaFoldDB" id="A0A812SXN8"/>
<keyword evidence="9" id="KW-1185">Reference proteome</keyword>
<dbReference type="EMBL" id="CAJNDS010002489">
    <property type="protein sequence ID" value="CAE7496026.1"/>
    <property type="molecule type" value="Genomic_DNA"/>
</dbReference>
<dbReference type="PROSITE" id="PS50922">
    <property type="entry name" value="TLC"/>
    <property type="match status" value="1"/>
</dbReference>
<comment type="caution">
    <text evidence="8">The sequence shown here is derived from an EMBL/GenBank/DDBJ whole genome shotgun (WGS) entry which is preliminary data.</text>
</comment>
<dbReference type="Pfam" id="PF03798">
    <property type="entry name" value="TRAM_LAG1_CLN8"/>
    <property type="match status" value="1"/>
</dbReference>
<evidence type="ECO:0000256" key="6">
    <source>
        <dbReference type="SAM" id="Phobius"/>
    </source>
</evidence>
<accession>A0A812SXN8</accession>
<evidence type="ECO:0000313" key="9">
    <source>
        <dbReference type="Proteomes" id="UP000604046"/>
    </source>
</evidence>
<dbReference type="GO" id="GO:0016020">
    <property type="term" value="C:membrane"/>
    <property type="evidence" value="ECO:0007669"/>
    <property type="project" value="UniProtKB-SubCell"/>
</dbReference>
<comment type="subcellular location">
    <subcellularLocation>
        <location evidence="1">Membrane</location>
        <topology evidence="1">Multi-pass membrane protein</topology>
    </subcellularLocation>
</comment>
<evidence type="ECO:0000259" key="7">
    <source>
        <dbReference type="PROSITE" id="PS50922"/>
    </source>
</evidence>
<gene>
    <name evidence="8" type="ORF">SNAT2548_LOCUS27786</name>
</gene>
<feature type="transmembrane region" description="Helical" evidence="6">
    <location>
        <begin position="115"/>
        <end position="137"/>
    </location>
</feature>
<evidence type="ECO:0000256" key="1">
    <source>
        <dbReference type="ARBA" id="ARBA00004141"/>
    </source>
</evidence>
<evidence type="ECO:0000256" key="2">
    <source>
        <dbReference type="ARBA" id="ARBA00022692"/>
    </source>
</evidence>
<sequence>MAEDGFYILRATLCWLPVFEAVHALLFWISKRIHGPEVKVVHHEWANLLISVMQAMVSGVIGAYALMYEEPFASTAAKVFRFEMPTDTVHGYSATLQQGLPFICAYFAYDLLNMVLFVSSEALMVAHHILCLLVWPVSFHYRAGYLRPHPVYGGGKPLFGSDPSYCLRLSAICGNVRELHQELRMCKNTGKGAPRVGKKGDILT</sequence>
<evidence type="ECO:0000256" key="3">
    <source>
        <dbReference type="ARBA" id="ARBA00022989"/>
    </source>
</evidence>
<evidence type="ECO:0000313" key="8">
    <source>
        <dbReference type="EMBL" id="CAE7496026.1"/>
    </source>
</evidence>
<dbReference type="OrthoDB" id="412478at2759"/>
<protein>
    <recommendedName>
        <fullName evidence="7">TLC domain-containing protein</fullName>
    </recommendedName>
</protein>
<keyword evidence="3 6" id="KW-1133">Transmembrane helix</keyword>
<dbReference type="InterPro" id="IPR006634">
    <property type="entry name" value="TLC-dom"/>
</dbReference>
<evidence type="ECO:0000256" key="4">
    <source>
        <dbReference type="ARBA" id="ARBA00023136"/>
    </source>
</evidence>
<feature type="domain" description="TLC" evidence="7">
    <location>
        <begin position="40"/>
        <end position="204"/>
    </location>
</feature>
<evidence type="ECO:0000256" key="5">
    <source>
        <dbReference type="PROSITE-ProRule" id="PRU00205"/>
    </source>
</evidence>
<feature type="transmembrane region" description="Helical" evidence="6">
    <location>
        <begin position="49"/>
        <end position="68"/>
    </location>
</feature>
<proteinExistence type="predicted"/>
<dbReference type="Proteomes" id="UP000604046">
    <property type="component" value="Unassembled WGS sequence"/>
</dbReference>
<reference evidence="8" key="1">
    <citation type="submission" date="2021-02" db="EMBL/GenBank/DDBJ databases">
        <authorList>
            <person name="Dougan E. K."/>
            <person name="Rhodes N."/>
            <person name="Thang M."/>
            <person name="Chan C."/>
        </authorList>
    </citation>
    <scope>NUCLEOTIDE SEQUENCE</scope>
</reference>
<keyword evidence="4 5" id="KW-0472">Membrane</keyword>